<sequence length="170" mass="18576">MASLVEELLVGMKKEDACYTRLLELSENKRQAIIAGAVADLEEVTATEESISSDLKNLENKRVSILRDMAVVLGHDGEQLTVTNVIEQLDGQPKEQGDLTAARDALVDVATRLQTANAQNSVLLQQALEMVEFDLTLFKSLKQAPETANYDKNAYNTGELLGSSSFDTSQ</sequence>
<proteinExistence type="predicted"/>
<dbReference type="RefSeq" id="WP_118280394.1">
    <property type="nucleotide sequence ID" value="NZ_JACOPG010000002.1"/>
</dbReference>
<keyword evidence="3" id="KW-1185">Reference proteome</keyword>
<keyword evidence="2" id="KW-0966">Cell projection</keyword>
<dbReference type="SUPFAM" id="SSF140566">
    <property type="entry name" value="FlgN-like"/>
    <property type="match status" value="1"/>
</dbReference>
<evidence type="ECO:0000313" key="3">
    <source>
        <dbReference type="Proteomes" id="UP000643810"/>
    </source>
</evidence>
<keyword evidence="1" id="KW-1005">Bacterial flagellum biogenesis</keyword>
<comment type="caution">
    <text evidence="2">The sequence shown here is derived from an EMBL/GenBank/DDBJ whole genome shotgun (WGS) entry which is preliminary data.</text>
</comment>
<dbReference type="Gene3D" id="1.20.58.300">
    <property type="entry name" value="FlgN-like"/>
    <property type="match status" value="1"/>
</dbReference>
<dbReference type="Proteomes" id="UP000643810">
    <property type="component" value="Unassembled WGS sequence"/>
</dbReference>
<reference evidence="2 3" key="1">
    <citation type="submission" date="2020-08" db="EMBL/GenBank/DDBJ databases">
        <title>Genome public.</title>
        <authorList>
            <person name="Liu C."/>
            <person name="Sun Q."/>
        </authorList>
    </citation>
    <scope>NUCLEOTIDE SEQUENCE [LARGE SCALE GENOMIC DNA]</scope>
    <source>
        <strain evidence="2 3">NSJ-9</strain>
    </source>
</reference>
<gene>
    <name evidence="2" type="ORF">H8R94_05875</name>
</gene>
<evidence type="ECO:0000256" key="1">
    <source>
        <dbReference type="ARBA" id="ARBA00022795"/>
    </source>
</evidence>
<organism evidence="2 3">
    <name type="scientific">Roseburia lenta</name>
    <dbReference type="NCBI Taxonomy" id="2763061"/>
    <lineage>
        <taxon>Bacteria</taxon>
        <taxon>Bacillati</taxon>
        <taxon>Bacillota</taxon>
        <taxon>Clostridia</taxon>
        <taxon>Lachnospirales</taxon>
        <taxon>Lachnospiraceae</taxon>
        <taxon>Roseburia</taxon>
    </lineage>
</organism>
<keyword evidence="2" id="KW-0969">Cilium</keyword>
<dbReference type="InterPro" id="IPR036679">
    <property type="entry name" value="FlgN-like_sf"/>
</dbReference>
<protein>
    <submittedName>
        <fullName evidence="2">Flagellar protein FlgN</fullName>
    </submittedName>
</protein>
<accession>A0ABR7GH56</accession>
<dbReference type="EMBL" id="JACOPG010000002">
    <property type="protein sequence ID" value="MBC5686136.1"/>
    <property type="molecule type" value="Genomic_DNA"/>
</dbReference>
<dbReference type="InterPro" id="IPR007809">
    <property type="entry name" value="FlgN-like"/>
</dbReference>
<name>A0ABR7GH56_9FIRM</name>
<evidence type="ECO:0000313" key="2">
    <source>
        <dbReference type="EMBL" id="MBC5686136.1"/>
    </source>
</evidence>
<keyword evidence="2" id="KW-0282">Flagellum</keyword>
<dbReference type="Pfam" id="PF05130">
    <property type="entry name" value="FlgN"/>
    <property type="match status" value="1"/>
</dbReference>